<proteinExistence type="inferred from homology"/>
<feature type="domain" description="Carbohydrate kinase FGGY C-terminal" evidence="5">
    <location>
        <begin position="270"/>
        <end position="458"/>
    </location>
</feature>
<sequence length="515" mass="58478">MDELILSIDCGTQSIRAMLFDKRGELVEKEKVRFEPYVSPQEGYAEQDPDLYWDKICLAIRGLKEKREDLFGSIIGVTVTCMRDVGICLDKDKKPLRPAILWMDRRVARCAETMPLKSRFLFRISGMHDAVEKTRKDCKSNWIRENQPEIWKNTDKYVQLSTYLNYKLSGNLIDSVAAMIGHIPFNYRAKRWMNPGHFQMPVFRTREEDKKEADRRFRFDLVEPGSVLGAISPEAAAATGLPTGLPLIASGSDKGCETIGTGAIYEDTASLSFGTTSTIQITTERYVEPIQFLPAYPAVYPDRYNPEVMITRGYWTLTWFIKEFVKRPEDGSICWERHLDPLLDTVPPGSDGLYAEPYWGPSLKRPEARGALIGFTEAHTRLHVYRALIEGINYGLIDGKRRLERKANVTVKKLMVSGGGAQSDPVCQITADMFNLPVMRVQTYETSGLGAAICAFVGLGRFPSYDAAIDAMVHVGEVFEPDPQTAAVYDRLYRKLYVKSYPRLRPLFKIIKQFR</sequence>
<accession>A0A9D1NCI3</accession>
<evidence type="ECO:0000259" key="5">
    <source>
        <dbReference type="Pfam" id="PF02782"/>
    </source>
</evidence>
<dbReference type="InterPro" id="IPR043129">
    <property type="entry name" value="ATPase_NBD"/>
</dbReference>
<dbReference type="InterPro" id="IPR000577">
    <property type="entry name" value="Carb_kinase_FGGY"/>
</dbReference>
<dbReference type="InterPro" id="IPR018484">
    <property type="entry name" value="FGGY_N"/>
</dbReference>
<reference evidence="6" key="2">
    <citation type="journal article" date="2021" name="PeerJ">
        <title>Extensive microbial diversity within the chicken gut microbiome revealed by metagenomics and culture.</title>
        <authorList>
            <person name="Gilroy R."/>
            <person name="Ravi A."/>
            <person name="Getino M."/>
            <person name="Pursley I."/>
            <person name="Horton D.L."/>
            <person name="Alikhan N.F."/>
            <person name="Baker D."/>
            <person name="Gharbi K."/>
            <person name="Hall N."/>
            <person name="Watson M."/>
            <person name="Adriaenssens E.M."/>
            <person name="Foster-Nyarko E."/>
            <person name="Jarju S."/>
            <person name="Secka A."/>
            <person name="Antonio M."/>
            <person name="Oren A."/>
            <person name="Chaudhuri R.R."/>
            <person name="La Ragione R."/>
            <person name="Hildebrand F."/>
            <person name="Pallen M.J."/>
        </authorList>
    </citation>
    <scope>NUCLEOTIDE SEQUENCE</scope>
    <source>
        <strain evidence="6">23406</strain>
    </source>
</reference>
<feature type="domain" description="Carbohydrate kinase FGGY N-terminal" evidence="4">
    <location>
        <begin position="5"/>
        <end position="256"/>
    </location>
</feature>
<gene>
    <name evidence="6" type="ORF">IAB14_05775</name>
</gene>
<dbReference type="PIRSF" id="PIRSF000538">
    <property type="entry name" value="GlpK"/>
    <property type="match status" value="1"/>
</dbReference>
<comment type="caution">
    <text evidence="6">The sequence shown here is derived from an EMBL/GenBank/DDBJ whole genome shotgun (WGS) entry which is preliminary data.</text>
</comment>
<evidence type="ECO:0000259" key="4">
    <source>
        <dbReference type="Pfam" id="PF00370"/>
    </source>
</evidence>
<keyword evidence="2" id="KW-0808">Transferase</keyword>
<dbReference type="SUPFAM" id="SSF53067">
    <property type="entry name" value="Actin-like ATPase domain"/>
    <property type="match status" value="2"/>
</dbReference>
<dbReference type="Pfam" id="PF00370">
    <property type="entry name" value="FGGY_N"/>
    <property type="match status" value="1"/>
</dbReference>
<keyword evidence="3 6" id="KW-0418">Kinase</keyword>
<reference evidence="6" key="1">
    <citation type="submission" date="2020-10" db="EMBL/GenBank/DDBJ databases">
        <authorList>
            <person name="Gilroy R."/>
        </authorList>
    </citation>
    <scope>NUCLEOTIDE SEQUENCE</scope>
    <source>
        <strain evidence="6">23406</strain>
    </source>
</reference>
<dbReference type="Pfam" id="PF02782">
    <property type="entry name" value="FGGY_C"/>
    <property type="match status" value="1"/>
</dbReference>
<protein>
    <submittedName>
        <fullName evidence="6">FGGY-family carbohydrate kinase</fullName>
    </submittedName>
</protein>
<dbReference type="CDD" id="cd07779">
    <property type="entry name" value="ASKHA_NBD_FGGY_YgcE-like"/>
    <property type="match status" value="1"/>
</dbReference>
<dbReference type="AlphaFoldDB" id="A0A9D1NCI3"/>
<dbReference type="GO" id="GO:0005975">
    <property type="term" value="P:carbohydrate metabolic process"/>
    <property type="evidence" value="ECO:0007669"/>
    <property type="project" value="InterPro"/>
</dbReference>
<name>A0A9D1NCI3_9FIRM</name>
<evidence type="ECO:0000256" key="1">
    <source>
        <dbReference type="ARBA" id="ARBA00009156"/>
    </source>
</evidence>
<evidence type="ECO:0000313" key="6">
    <source>
        <dbReference type="EMBL" id="HIV00599.1"/>
    </source>
</evidence>
<dbReference type="EMBL" id="DVOH01000042">
    <property type="protein sequence ID" value="HIV00599.1"/>
    <property type="molecule type" value="Genomic_DNA"/>
</dbReference>
<evidence type="ECO:0000313" key="7">
    <source>
        <dbReference type="Proteomes" id="UP000886891"/>
    </source>
</evidence>
<evidence type="ECO:0000256" key="2">
    <source>
        <dbReference type="ARBA" id="ARBA00022679"/>
    </source>
</evidence>
<dbReference type="GO" id="GO:0016301">
    <property type="term" value="F:kinase activity"/>
    <property type="evidence" value="ECO:0007669"/>
    <property type="project" value="UniProtKB-KW"/>
</dbReference>
<dbReference type="InterPro" id="IPR050406">
    <property type="entry name" value="FGGY_Carb_Kinase"/>
</dbReference>
<dbReference type="PANTHER" id="PTHR43095">
    <property type="entry name" value="SUGAR KINASE"/>
    <property type="match status" value="1"/>
</dbReference>
<organism evidence="6 7">
    <name type="scientific">Candidatus Stercoripulliclostridium merdipullorum</name>
    <dbReference type="NCBI Taxonomy" id="2840952"/>
    <lineage>
        <taxon>Bacteria</taxon>
        <taxon>Bacillati</taxon>
        <taxon>Bacillota</taxon>
        <taxon>Clostridia</taxon>
        <taxon>Eubacteriales</taxon>
        <taxon>Candidatus Stercoripulliclostridium</taxon>
    </lineage>
</organism>
<dbReference type="PANTHER" id="PTHR43095:SF5">
    <property type="entry name" value="XYLULOSE KINASE"/>
    <property type="match status" value="1"/>
</dbReference>
<evidence type="ECO:0000256" key="3">
    <source>
        <dbReference type="ARBA" id="ARBA00022777"/>
    </source>
</evidence>
<comment type="similarity">
    <text evidence="1">Belongs to the FGGY kinase family.</text>
</comment>
<dbReference type="Gene3D" id="3.30.420.40">
    <property type="match status" value="2"/>
</dbReference>
<dbReference type="Proteomes" id="UP000886891">
    <property type="component" value="Unassembled WGS sequence"/>
</dbReference>
<dbReference type="InterPro" id="IPR018485">
    <property type="entry name" value="FGGY_C"/>
</dbReference>